<dbReference type="AlphaFoldDB" id="A0A0K1S3R1"/>
<dbReference type="EMBL" id="CP011339">
    <property type="protein sequence ID" value="AKV68606.1"/>
    <property type="molecule type" value="Genomic_DNA"/>
</dbReference>
<name>A0A0K1S3R1_9CHRO</name>
<dbReference type="Proteomes" id="UP000068167">
    <property type="component" value="Chromosome"/>
</dbReference>
<accession>A0A0K1S3R1</accession>
<evidence type="ECO:0000313" key="1">
    <source>
        <dbReference type="EMBL" id="AKV68606.1"/>
    </source>
</evidence>
<protein>
    <submittedName>
        <fullName evidence="1">Uncharacterized protein</fullName>
    </submittedName>
</protein>
<organism evidence="1 2">
    <name type="scientific">Microcystis panniformis FACHB-1757</name>
    <dbReference type="NCBI Taxonomy" id="1638788"/>
    <lineage>
        <taxon>Bacteria</taxon>
        <taxon>Bacillati</taxon>
        <taxon>Cyanobacteriota</taxon>
        <taxon>Cyanophyceae</taxon>
        <taxon>Oscillatoriophycideae</taxon>
        <taxon>Chroococcales</taxon>
        <taxon>Microcystaceae</taxon>
        <taxon>Microcystis</taxon>
    </lineage>
</organism>
<proteinExistence type="predicted"/>
<evidence type="ECO:0000313" key="2">
    <source>
        <dbReference type="Proteomes" id="UP000068167"/>
    </source>
</evidence>
<keyword evidence="2" id="KW-1185">Reference proteome</keyword>
<gene>
    <name evidence="1" type="ORF">VL20_3608</name>
</gene>
<reference evidence="1 2" key="1">
    <citation type="journal article" date="2016" name="Stand. Genomic Sci.">
        <title>Complete genome sequence and genomic characterization of Microcystis panniformis FACHB 1757 by third-generation sequencing.</title>
        <authorList>
            <person name="Zhang J.Y."/>
            <person name="Guan R."/>
            <person name="Zhang H.J."/>
            <person name="Li H."/>
            <person name="Xiao P."/>
            <person name="Yu G.L."/>
            <person name="Du L."/>
            <person name="Cao D.M."/>
            <person name="Zhu B.C."/>
            <person name="Li R.H."/>
            <person name="Lu Z.H."/>
        </authorList>
    </citation>
    <scope>NUCLEOTIDE SEQUENCE [LARGE SCALE GENOMIC DNA]</scope>
    <source>
        <strain evidence="1 2">FACHB-1757</strain>
    </source>
</reference>
<dbReference type="KEGG" id="mpk:VL20_3608"/>
<sequence length="94" mass="10587">MFGDSPSYQFIANRCYRAVLLHPDFIVNNINGNYTALNARAAVPVTESKTVSVLTGSLGSLSRESDFCQLLFERVPDRENIDRVLIRRLAKIQL</sequence>
<dbReference type="PATRIC" id="fig|1638788.3.peg.3645"/>